<keyword evidence="5" id="KW-1185">Reference proteome</keyword>
<keyword evidence="1" id="KW-0808">Transferase</keyword>
<evidence type="ECO:0000256" key="2">
    <source>
        <dbReference type="ARBA" id="ARBA00023315"/>
    </source>
</evidence>
<proteinExistence type="predicted"/>
<comment type="caution">
    <text evidence="4">The sequence shown here is derived from an EMBL/GenBank/DDBJ whole genome shotgun (WGS) entry which is preliminary data.</text>
</comment>
<evidence type="ECO:0000256" key="1">
    <source>
        <dbReference type="ARBA" id="ARBA00022679"/>
    </source>
</evidence>
<protein>
    <recommendedName>
        <fullName evidence="3">N-acetyltransferase domain-containing protein</fullName>
    </recommendedName>
</protein>
<dbReference type="Gene3D" id="3.40.630.30">
    <property type="match status" value="1"/>
</dbReference>
<dbReference type="SUPFAM" id="SSF55729">
    <property type="entry name" value="Acyl-CoA N-acyltransferases (Nat)"/>
    <property type="match status" value="1"/>
</dbReference>
<dbReference type="CDD" id="cd04301">
    <property type="entry name" value="NAT_SF"/>
    <property type="match status" value="1"/>
</dbReference>
<dbReference type="InterPro" id="IPR016181">
    <property type="entry name" value="Acyl_CoA_acyltransferase"/>
</dbReference>
<dbReference type="EMBL" id="BMRP01000016">
    <property type="protein sequence ID" value="GGU74151.1"/>
    <property type="molecule type" value="Genomic_DNA"/>
</dbReference>
<evidence type="ECO:0000313" key="4">
    <source>
        <dbReference type="EMBL" id="GGU74151.1"/>
    </source>
</evidence>
<sequence length="162" mass="17307">MWLSARMIRRRNDVDLDACVAVLAEVHTRSGYPHHWPAEPARWLTPDGLTAAWVAEVDGAVAGHVALCGGEVSRLYVSPAAHGSGLGARLLATVEAEAAARGLRLVLEVKITNTAAVALYERRGWARRGTERQEWTVGGAAGAVEVVEVHRYEAPARAVPAG</sequence>
<dbReference type="Pfam" id="PF00583">
    <property type="entry name" value="Acetyltransf_1"/>
    <property type="match status" value="1"/>
</dbReference>
<reference evidence="5" key="1">
    <citation type="journal article" date="2019" name="Int. J. Syst. Evol. Microbiol.">
        <title>The Global Catalogue of Microorganisms (GCM) 10K type strain sequencing project: providing services to taxonomists for standard genome sequencing and annotation.</title>
        <authorList>
            <consortium name="The Broad Institute Genomics Platform"/>
            <consortium name="The Broad Institute Genome Sequencing Center for Infectious Disease"/>
            <person name="Wu L."/>
            <person name="Ma J."/>
        </authorList>
    </citation>
    <scope>NUCLEOTIDE SEQUENCE [LARGE SCALE GENOMIC DNA]</scope>
    <source>
        <strain evidence="5">JCM 3399</strain>
    </source>
</reference>
<dbReference type="InterPro" id="IPR050832">
    <property type="entry name" value="Bact_Acetyltransf"/>
</dbReference>
<evidence type="ECO:0000259" key="3">
    <source>
        <dbReference type="PROSITE" id="PS51186"/>
    </source>
</evidence>
<organism evidence="4 5">
    <name type="scientific">Streptomyces albospinus</name>
    <dbReference type="NCBI Taxonomy" id="285515"/>
    <lineage>
        <taxon>Bacteria</taxon>
        <taxon>Bacillati</taxon>
        <taxon>Actinomycetota</taxon>
        <taxon>Actinomycetes</taxon>
        <taxon>Kitasatosporales</taxon>
        <taxon>Streptomycetaceae</taxon>
        <taxon>Streptomyces</taxon>
    </lineage>
</organism>
<dbReference type="PANTHER" id="PTHR43877:SF2">
    <property type="entry name" value="AMINOALKYLPHOSPHONATE N-ACETYLTRANSFERASE-RELATED"/>
    <property type="match status" value="1"/>
</dbReference>
<evidence type="ECO:0000313" key="5">
    <source>
        <dbReference type="Proteomes" id="UP000654471"/>
    </source>
</evidence>
<gene>
    <name evidence="4" type="ORF">GCM10010211_45000</name>
</gene>
<name>A0ABQ2V8E0_9ACTN</name>
<accession>A0ABQ2V8E0</accession>
<dbReference type="PROSITE" id="PS51186">
    <property type="entry name" value="GNAT"/>
    <property type="match status" value="1"/>
</dbReference>
<feature type="domain" description="N-acetyltransferase" evidence="3">
    <location>
        <begin position="6"/>
        <end position="153"/>
    </location>
</feature>
<dbReference type="InterPro" id="IPR000182">
    <property type="entry name" value="GNAT_dom"/>
</dbReference>
<dbReference type="Proteomes" id="UP000654471">
    <property type="component" value="Unassembled WGS sequence"/>
</dbReference>
<keyword evidence="2" id="KW-0012">Acyltransferase</keyword>
<dbReference type="PANTHER" id="PTHR43877">
    <property type="entry name" value="AMINOALKYLPHOSPHONATE N-ACETYLTRANSFERASE-RELATED-RELATED"/>
    <property type="match status" value="1"/>
</dbReference>